<evidence type="ECO:0000313" key="2">
    <source>
        <dbReference type="EMBL" id="MBE9661180.1"/>
    </source>
</evidence>
<keyword evidence="1" id="KW-0472">Membrane</keyword>
<keyword evidence="1" id="KW-0812">Transmembrane</keyword>
<reference evidence="2" key="1">
    <citation type="submission" date="2020-10" db="EMBL/GenBank/DDBJ databases">
        <title>Mucilaginibacter mali sp. nov., isolated from rhizosphere soil of apple orchard.</title>
        <authorList>
            <person name="Lee J.-S."/>
            <person name="Kim H.S."/>
            <person name="Kim J.-S."/>
        </authorList>
    </citation>
    <scope>NUCLEOTIDE SEQUENCE</scope>
    <source>
        <strain evidence="2">KCTC 22746</strain>
    </source>
</reference>
<dbReference type="RefSeq" id="WP_194110382.1">
    <property type="nucleotide sequence ID" value="NZ_JADFFL010000002.1"/>
</dbReference>
<feature type="transmembrane region" description="Helical" evidence="1">
    <location>
        <begin position="6"/>
        <end position="30"/>
    </location>
</feature>
<evidence type="ECO:0000313" key="3">
    <source>
        <dbReference type="Proteomes" id="UP000622475"/>
    </source>
</evidence>
<dbReference type="EMBL" id="JADFFL010000002">
    <property type="protein sequence ID" value="MBE9661180.1"/>
    <property type="molecule type" value="Genomic_DNA"/>
</dbReference>
<gene>
    <name evidence="2" type="ORF">IRJ16_04735</name>
</gene>
<keyword evidence="1" id="KW-1133">Transmembrane helix</keyword>
<dbReference type="Proteomes" id="UP000622475">
    <property type="component" value="Unassembled WGS sequence"/>
</dbReference>
<organism evidence="2 3">
    <name type="scientific">Mucilaginibacter myungsuensis</name>
    <dbReference type="NCBI Taxonomy" id="649104"/>
    <lineage>
        <taxon>Bacteria</taxon>
        <taxon>Pseudomonadati</taxon>
        <taxon>Bacteroidota</taxon>
        <taxon>Sphingobacteriia</taxon>
        <taxon>Sphingobacteriales</taxon>
        <taxon>Sphingobacteriaceae</taxon>
        <taxon>Mucilaginibacter</taxon>
    </lineage>
</organism>
<name>A0A929KVF3_9SPHI</name>
<accession>A0A929KVF3</accession>
<evidence type="ECO:0000256" key="1">
    <source>
        <dbReference type="SAM" id="Phobius"/>
    </source>
</evidence>
<keyword evidence="3" id="KW-1185">Reference proteome</keyword>
<protein>
    <submittedName>
        <fullName evidence="2">Uncharacterized protein</fullName>
    </submittedName>
</protein>
<dbReference type="Pfam" id="PF25589">
    <property type="entry name" value="DUF7935"/>
    <property type="match status" value="1"/>
</dbReference>
<dbReference type="AlphaFoldDB" id="A0A929KVF3"/>
<dbReference type="InterPro" id="IPR057695">
    <property type="entry name" value="DUF7935"/>
</dbReference>
<sequence>MNTSLVAFLFEILKLTIAGIGVVWVAIYLIKPYLDKNERLQLIDLKKTISAQTLPLRLQAYERVILLIDRISPSTLLVRLNASAYTAAELHSIVISEVRNEFQHNVTQQLYLSTRAWQITRKIKDDTIALFNNVARSIPGDASGLEYGKAILAHLSNLENDPYDGAIAIIKTDLEELF</sequence>
<proteinExistence type="predicted"/>
<comment type="caution">
    <text evidence="2">The sequence shown here is derived from an EMBL/GenBank/DDBJ whole genome shotgun (WGS) entry which is preliminary data.</text>
</comment>